<dbReference type="InterPro" id="IPR036812">
    <property type="entry name" value="NAD(P)_OxRdtase_dom_sf"/>
</dbReference>
<name>A0A0X3PHB8_SCHSO</name>
<feature type="binding site" evidence="5">
    <location>
        <position position="114"/>
    </location>
    <ligand>
        <name>substrate</name>
    </ligand>
</feature>
<dbReference type="AlphaFoldDB" id="A0A0X3PHB8"/>
<gene>
    <name evidence="8" type="primary">AKCL2</name>
    <name evidence="8" type="ORF">TR82556</name>
</gene>
<evidence type="ECO:0000256" key="1">
    <source>
        <dbReference type="ARBA" id="ARBA00007905"/>
    </source>
</evidence>
<feature type="active site" description="Proton donor" evidence="4">
    <location>
        <position position="52"/>
    </location>
</feature>
<evidence type="ECO:0000256" key="3">
    <source>
        <dbReference type="ARBA" id="ARBA00023002"/>
    </source>
</evidence>
<dbReference type="InterPro" id="IPR023210">
    <property type="entry name" value="NADP_OxRdtase_dom"/>
</dbReference>
<dbReference type="PANTHER" id="PTHR11732">
    <property type="entry name" value="ALDO/KETO REDUCTASE"/>
    <property type="match status" value="1"/>
</dbReference>
<reference evidence="8" key="1">
    <citation type="submission" date="2016-01" db="EMBL/GenBank/DDBJ databases">
        <title>Reference transcriptome for the parasite Schistocephalus solidus: insights into the molecular evolution of parasitism.</title>
        <authorList>
            <person name="Hebert F.O."/>
            <person name="Grambauer S."/>
            <person name="Barber I."/>
            <person name="Landry C.R."/>
            <person name="Aubin-Horth N."/>
        </authorList>
    </citation>
    <scope>NUCLEOTIDE SEQUENCE</scope>
</reference>
<dbReference type="InterPro" id="IPR020471">
    <property type="entry name" value="AKR"/>
</dbReference>
<evidence type="ECO:0000313" key="8">
    <source>
        <dbReference type="EMBL" id="JAP51068.1"/>
    </source>
</evidence>
<evidence type="ECO:0000256" key="2">
    <source>
        <dbReference type="ARBA" id="ARBA00022857"/>
    </source>
</evidence>
<dbReference type="PROSITE" id="PS00798">
    <property type="entry name" value="ALDOKETO_REDUCTASE_1"/>
    <property type="match status" value="1"/>
</dbReference>
<keyword evidence="2" id="KW-0521">NADP</keyword>
<proteinExistence type="inferred from homology"/>
<dbReference type="EMBL" id="GEEE01012157">
    <property type="protein sequence ID" value="JAP51068.1"/>
    <property type="molecule type" value="Transcribed_RNA"/>
</dbReference>
<feature type="site" description="Lowers pKa of active site Tyr" evidence="6">
    <location>
        <position position="81"/>
    </location>
</feature>
<keyword evidence="3" id="KW-0560">Oxidoreductase</keyword>
<dbReference type="GO" id="GO:0016491">
    <property type="term" value="F:oxidoreductase activity"/>
    <property type="evidence" value="ECO:0007669"/>
    <property type="project" value="UniProtKB-KW"/>
</dbReference>
<sequence length="315" mass="35557">MADRQPFLTLNSGYKMPQVGLGTFMAAPNEVENAVLAAIDTGYRHIDCAHIYGNECEVGKALKTRLDDGTIKREDVFITSKLWCNAHRLKDVRPACEESLRKLGLEYLDLYLVHWPVSFNIKEGRNFSRDDPDVLEYEQVPLEETWKGMENLVEAGLVRSIGVSNFNKSQIDRILAICKIPPAVNQIEVSVNWLNEKMVEFAHSKGIQITAYAPFGSPGVMADAPPLLEEEFVKKIASAHGKTPAQVLIRHAIQRNLIVIPKSKNVKRIEANFDVFDFTLTTAEMEILKAHSRNCRLFKIPSMAGHPEYPFNDEF</sequence>
<dbReference type="PRINTS" id="PR00069">
    <property type="entry name" value="ALDKETRDTASE"/>
</dbReference>
<dbReference type="Pfam" id="PF00248">
    <property type="entry name" value="Aldo_ket_red"/>
    <property type="match status" value="1"/>
</dbReference>
<evidence type="ECO:0000259" key="7">
    <source>
        <dbReference type="Pfam" id="PF00248"/>
    </source>
</evidence>
<dbReference type="PROSITE" id="PS00062">
    <property type="entry name" value="ALDOKETO_REDUCTASE_2"/>
    <property type="match status" value="1"/>
</dbReference>
<comment type="similarity">
    <text evidence="1">Belongs to the aldo/keto reductase family.</text>
</comment>
<organism evidence="8">
    <name type="scientific">Schistocephalus solidus</name>
    <name type="common">Tapeworm</name>
    <dbReference type="NCBI Taxonomy" id="70667"/>
    <lineage>
        <taxon>Eukaryota</taxon>
        <taxon>Metazoa</taxon>
        <taxon>Spiralia</taxon>
        <taxon>Lophotrochozoa</taxon>
        <taxon>Platyhelminthes</taxon>
        <taxon>Cestoda</taxon>
        <taxon>Eucestoda</taxon>
        <taxon>Diphyllobothriidea</taxon>
        <taxon>Diphyllobothriidae</taxon>
        <taxon>Schistocephalus</taxon>
    </lineage>
</organism>
<dbReference type="PIRSF" id="PIRSF000097">
    <property type="entry name" value="AKR"/>
    <property type="match status" value="1"/>
</dbReference>
<protein>
    <submittedName>
        <fullName evidence="8">1,5-anhydro-D-fructose reductase</fullName>
    </submittedName>
</protein>
<accession>A0A0X3PHB8</accession>
<feature type="domain" description="NADP-dependent oxidoreductase" evidence="7">
    <location>
        <begin position="27"/>
        <end position="292"/>
    </location>
</feature>
<evidence type="ECO:0000256" key="5">
    <source>
        <dbReference type="PIRSR" id="PIRSR000097-2"/>
    </source>
</evidence>
<dbReference type="PROSITE" id="PS00063">
    <property type="entry name" value="ALDOKETO_REDUCTASE_3"/>
    <property type="match status" value="1"/>
</dbReference>
<dbReference type="InterPro" id="IPR018170">
    <property type="entry name" value="Aldo/ket_reductase_CS"/>
</dbReference>
<evidence type="ECO:0000256" key="6">
    <source>
        <dbReference type="PIRSR" id="PIRSR000097-3"/>
    </source>
</evidence>
<dbReference type="Gene3D" id="3.20.20.100">
    <property type="entry name" value="NADP-dependent oxidoreductase domain"/>
    <property type="match status" value="1"/>
</dbReference>
<dbReference type="FunFam" id="3.20.20.100:FF:000006">
    <property type="entry name" value="Aldo-keto reductase family 1 member A1"/>
    <property type="match status" value="1"/>
</dbReference>
<evidence type="ECO:0000256" key="4">
    <source>
        <dbReference type="PIRSR" id="PIRSR000097-1"/>
    </source>
</evidence>
<dbReference type="SUPFAM" id="SSF51430">
    <property type="entry name" value="NAD(P)-linked oxidoreductase"/>
    <property type="match status" value="1"/>
</dbReference>